<protein>
    <submittedName>
        <fullName evidence="2">GNAT family N-acetyltransferase</fullName>
    </submittedName>
</protein>
<accession>A0AAE9Y6Q8</accession>
<dbReference type="InterPro" id="IPR016181">
    <property type="entry name" value="Acyl_CoA_acyltransferase"/>
</dbReference>
<dbReference type="RefSeq" id="WP_272737093.1">
    <property type="nucleotide sequence ID" value="NZ_CP116942.1"/>
</dbReference>
<sequence length="170" mass="18434">MRGATTADGPSIGIVHAAAWEEGFGHMLDADFLARACAGRREGWGETIAVILDLQNLVLVAGQRADVWAYSQSGEPDDGEGLEIFAFYCHPAAWGTGLAGALMHETCGVLSLRASRAVLWTPVEARRAQRFYERCGFAPTGRQRRETLGDWQPVTTAREVGAIEYARPLG</sequence>
<proteinExistence type="predicted"/>
<dbReference type="PROSITE" id="PS51186">
    <property type="entry name" value="GNAT"/>
    <property type="match status" value="1"/>
</dbReference>
<dbReference type="GO" id="GO:0016747">
    <property type="term" value="F:acyltransferase activity, transferring groups other than amino-acyl groups"/>
    <property type="evidence" value="ECO:0007669"/>
    <property type="project" value="InterPro"/>
</dbReference>
<gene>
    <name evidence="2" type="ORF">PO878_02410</name>
</gene>
<keyword evidence="3" id="KW-1185">Reference proteome</keyword>
<organism evidence="2 3">
    <name type="scientific">Iamia majanohamensis</name>
    <dbReference type="NCBI Taxonomy" id="467976"/>
    <lineage>
        <taxon>Bacteria</taxon>
        <taxon>Bacillati</taxon>
        <taxon>Actinomycetota</taxon>
        <taxon>Acidimicrobiia</taxon>
        <taxon>Acidimicrobiales</taxon>
        <taxon>Iamiaceae</taxon>
        <taxon>Iamia</taxon>
    </lineage>
</organism>
<dbReference type="SUPFAM" id="SSF55729">
    <property type="entry name" value="Acyl-CoA N-acyltransferases (Nat)"/>
    <property type="match status" value="1"/>
</dbReference>
<dbReference type="InterPro" id="IPR000182">
    <property type="entry name" value="GNAT_dom"/>
</dbReference>
<dbReference type="AlphaFoldDB" id="A0AAE9Y6Q8"/>
<evidence type="ECO:0000313" key="3">
    <source>
        <dbReference type="Proteomes" id="UP001216390"/>
    </source>
</evidence>
<dbReference type="Pfam" id="PF13508">
    <property type="entry name" value="Acetyltransf_7"/>
    <property type="match status" value="1"/>
</dbReference>
<dbReference type="KEGG" id="ima:PO878_02410"/>
<feature type="domain" description="N-acetyltransferase" evidence="1">
    <location>
        <begin position="1"/>
        <end position="170"/>
    </location>
</feature>
<evidence type="ECO:0000259" key="1">
    <source>
        <dbReference type="PROSITE" id="PS51186"/>
    </source>
</evidence>
<evidence type="ECO:0000313" key="2">
    <source>
        <dbReference type="EMBL" id="WCO67572.1"/>
    </source>
</evidence>
<dbReference type="Proteomes" id="UP001216390">
    <property type="component" value="Chromosome"/>
</dbReference>
<dbReference type="Gene3D" id="3.40.630.30">
    <property type="match status" value="1"/>
</dbReference>
<dbReference type="EMBL" id="CP116942">
    <property type="protein sequence ID" value="WCO67572.1"/>
    <property type="molecule type" value="Genomic_DNA"/>
</dbReference>
<reference evidence="2" key="1">
    <citation type="submission" date="2023-01" db="EMBL/GenBank/DDBJ databases">
        <title>The diversity of Class Acidimicrobiia in South China Sea sediment environments and the proposal of Iamia marina sp. nov., a novel species of the genus Iamia.</title>
        <authorList>
            <person name="He Y."/>
            <person name="Tian X."/>
        </authorList>
    </citation>
    <scope>NUCLEOTIDE SEQUENCE</scope>
    <source>
        <strain evidence="2">DSM 19957</strain>
    </source>
</reference>
<name>A0AAE9Y6Q8_9ACTN</name>